<proteinExistence type="predicted"/>
<dbReference type="EMBL" id="JAGYPE010000002">
    <property type="protein sequence ID" value="MBS4182766.1"/>
    <property type="molecule type" value="Genomic_DNA"/>
</dbReference>
<evidence type="ECO:0000259" key="1">
    <source>
        <dbReference type="PROSITE" id="PS51186"/>
    </source>
</evidence>
<name>A0A942Y8U9_9BACI</name>
<protein>
    <submittedName>
        <fullName evidence="2">GNAT family N-acetyltransferase</fullName>
        <ecNumber evidence="2">2.3.1.-</ecNumber>
    </submittedName>
</protein>
<dbReference type="Pfam" id="PF13302">
    <property type="entry name" value="Acetyltransf_3"/>
    <property type="match status" value="1"/>
</dbReference>
<dbReference type="GO" id="GO:0016747">
    <property type="term" value="F:acyltransferase activity, transferring groups other than amino-acyl groups"/>
    <property type="evidence" value="ECO:0007669"/>
    <property type="project" value="InterPro"/>
</dbReference>
<sequence>MRPRAELFDAWGRAHREWGPGAHEDGFGIGVDDDVDTIEGFLTWITRTAQDSVELWWIVEDGEVLGGIALRAADDERVHRLGHVGYGVRPSARGRGVATWALGEVLRHAASSGIDPVLAFCLDDNAGSIATLEHHGATLEAVEQHGAVRVRRYAIRS</sequence>
<keyword evidence="2" id="KW-0012">Acyltransferase</keyword>
<dbReference type="InterPro" id="IPR016181">
    <property type="entry name" value="Acyl_CoA_acyltransferase"/>
</dbReference>
<evidence type="ECO:0000313" key="2">
    <source>
        <dbReference type="EMBL" id="MBS4182766.1"/>
    </source>
</evidence>
<dbReference type="PANTHER" id="PTHR39173">
    <property type="entry name" value="ACETYLTRANSFERASE"/>
    <property type="match status" value="1"/>
</dbReference>
<accession>A0A942Y8U9</accession>
<dbReference type="CDD" id="cd04301">
    <property type="entry name" value="NAT_SF"/>
    <property type="match status" value="1"/>
</dbReference>
<keyword evidence="2" id="KW-0808">Transferase</keyword>
<dbReference type="Gene3D" id="3.40.630.30">
    <property type="match status" value="1"/>
</dbReference>
<gene>
    <name evidence="2" type="ORF">KHB02_15320</name>
</gene>
<dbReference type="AlphaFoldDB" id="A0A942Y8U9"/>
<dbReference type="PROSITE" id="PS51186">
    <property type="entry name" value="GNAT"/>
    <property type="match status" value="1"/>
</dbReference>
<dbReference type="EC" id="2.3.1.-" evidence="2"/>
<feature type="domain" description="N-acetyltransferase" evidence="1">
    <location>
        <begin position="13"/>
        <end position="155"/>
    </location>
</feature>
<dbReference type="SUPFAM" id="SSF55729">
    <property type="entry name" value="Acyl-CoA N-acyltransferases (Nat)"/>
    <property type="match status" value="1"/>
</dbReference>
<dbReference type="PANTHER" id="PTHR39173:SF1">
    <property type="entry name" value="ACETYLTRANSFERASE"/>
    <property type="match status" value="1"/>
</dbReference>
<organism evidence="2">
    <name type="scientific">Neobacillus citreus</name>
    <dbReference type="NCBI Taxonomy" id="2833578"/>
    <lineage>
        <taxon>Bacteria</taxon>
        <taxon>Bacillati</taxon>
        <taxon>Bacillota</taxon>
        <taxon>Bacilli</taxon>
        <taxon>Bacillales</taxon>
        <taxon>Bacillaceae</taxon>
        <taxon>Neobacillus</taxon>
    </lineage>
</organism>
<reference evidence="2" key="1">
    <citation type="submission" date="2021-05" db="EMBL/GenBank/DDBJ databases">
        <title>Novel Bacillus species.</title>
        <authorList>
            <person name="Liu G."/>
        </authorList>
    </citation>
    <scope>NUCLEOTIDE SEQUENCE</scope>
    <source>
        <strain evidence="2">FJAT-50051</strain>
    </source>
</reference>
<comment type="caution">
    <text evidence="2">The sequence shown here is derived from an EMBL/GenBank/DDBJ whole genome shotgun (WGS) entry which is preliminary data.</text>
</comment>
<dbReference type="InterPro" id="IPR000182">
    <property type="entry name" value="GNAT_dom"/>
</dbReference>